<evidence type="ECO:0000313" key="3">
    <source>
        <dbReference type="Proteomes" id="UP000023582"/>
    </source>
</evidence>
<dbReference type="AlphaFoldDB" id="X5EN70"/>
<feature type="region of interest" description="Disordered" evidence="1">
    <location>
        <begin position="1"/>
        <end position="40"/>
    </location>
</feature>
<evidence type="ECO:0000313" key="2">
    <source>
        <dbReference type="EMBL" id="AHW74389.1"/>
    </source>
</evidence>
<reference evidence="3" key="2">
    <citation type="submission" date="2014-02" db="EMBL/GenBank/DDBJ databases">
        <title>Complete Genome Sequence of Neisseria meningitides, serogroup A strain 510612.</title>
        <authorList>
            <person name="Zhang X."/>
            <person name="Zhang Y."/>
            <person name="Yang J."/>
            <person name="Zhu Y."/>
            <person name="Jin Q."/>
        </authorList>
    </citation>
    <scope>NUCLEOTIDE SEQUENCE</scope>
    <source>
        <strain evidence="3">NMA510612</strain>
    </source>
</reference>
<dbReference type="KEGG" id="nmx:NMA510612_0057"/>
<protein>
    <submittedName>
        <fullName evidence="2">Uncharacterized protein</fullName>
    </submittedName>
</protein>
<proteinExistence type="predicted"/>
<dbReference type="PATRIC" id="fig|487.517.peg.60"/>
<gene>
    <name evidence="2" type="ORF">NMA510612_0057</name>
</gene>
<accession>X5EN70</accession>
<feature type="compositionally biased region" description="Polar residues" evidence="1">
    <location>
        <begin position="7"/>
        <end position="24"/>
    </location>
</feature>
<evidence type="ECO:0000256" key="1">
    <source>
        <dbReference type="SAM" id="MobiDB-lite"/>
    </source>
</evidence>
<dbReference type="EMBL" id="CP007524">
    <property type="protein sequence ID" value="AHW74389.1"/>
    <property type="molecule type" value="Genomic_DNA"/>
</dbReference>
<reference evidence="2 3" key="1">
    <citation type="journal article" date="2014" name="Genome Announc.">
        <title>Complete Genome Sequence of Neisseria meningitidis Serogroup A Strain NMA510612, Isolated from a Patient with Bacterial Meningitis in China.</title>
        <authorList>
            <person name="Zhang Y."/>
            <person name="Yang J."/>
            <person name="Xu L."/>
            <person name="Zhu Y."/>
            <person name="Liu B."/>
            <person name="Shao Z."/>
            <person name="Zhang X."/>
            <person name="Jin Q."/>
        </authorList>
    </citation>
    <scope>NUCLEOTIDE SEQUENCE [LARGE SCALE GENOMIC DNA]</scope>
    <source>
        <strain evidence="3">NMA510612</strain>
    </source>
</reference>
<sequence>MGFSPPFRQSNHSHPTQTNHSANPRRNPKPAESQRFTKNP</sequence>
<organism evidence="2 3">
    <name type="scientific">Neisseria meningitidis</name>
    <dbReference type="NCBI Taxonomy" id="487"/>
    <lineage>
        <taxon>Bacteria</taxon>
        <taxon>Pseudomonadati</taxon>
        <taxon>Pseudomonadota</taxon>
        <taxon>Betaproteobacteria</taxon>
        <taxon>Neisseriales</taxon>
        <taxon>Neisseriaceae</taxon>
        <taxon>Neisseria</taxon>
    </lineage>
</organism>
<name>X5EN70_NEIME</name>
<dbReference type="Proteomes" id="UP000023582">
    <property type="component" value="Chromosome"/>
</dbReference>